<dbReference type="AlphaFoldDB" id="A0A034W440"/>
<organism evidence="2">
    <name type="scientific">Bactrocera dorsalis</name>
    <name type="common">Oriental fruit fly</name>
    <name type="synonym">Dacus dorsalis</name>
    <dbReference type="NCBI Taxonomy" id="27457"/>
    <lineage>
        <taxon>Eukaryota</taxon>
        <taxon>Metazoa</taxon>
        <taxon>Ecdysozoa</taxon>
        <taxon>Arthropoda</taxon>
        <taxon>Hexapoda</taxon>
        <taxon>Insecta</taxon>
        <taxon>Pterygota</taxon>
        <taxon>Neoptera</taxon>
        <taxon>Endopterygota</taxon>
        <taxon>Diptera</taxon>
        <taxon>Brachycera</taxon>
        <taxon>Muscomorpha</taxon>
        <taxon>Tephritoidea</taxon>
        <taxon>Tephritidae</taxon>
        <taxon>Bactrocera</taxon>
        <taxon>Bactrocera</taxon>
    </lineage>
</organism>
<dbReference type="EMBL" id="GAKP01009473">
    <property type="protein sequence ID" value="JAC49479.1"/>
    <property type="molecule type" value="Transcribed_RNA"/>
</dbReference>
<proteinExistence type="predicted"/>
<protein>
    <submittedName>
        <fullName evidence="2">Uncharacterized protein</fullName>
    </submittedName>
</protein>
<evidence type="ECO:0000313" key="2">
    <source>
        <dbReference type="EMBL" id="JAC49479.1"/>
    </source>
</evidence>
<accession>A0A034W440</accession>
<sequence length="170" mass="17551">LHRIPFISIFQQHLPQSCSQRSGSIMSCDQRSSGGITGYHGGCGNNWCSGDTIVVTSDHLAAGGGDYRSWSGNNGSWSSDNRGGYWSGGIAGNDRGGYWCGGNDRGSGYAIVVTGDHLAAGGSHHWSWSSYDGGGSSIGQWSGSKETGLGGGASDEGEENDGVFEHVGVV</sequence>
<name>A0A034W440_BACDO</name>
<feature type="region of interest" description="Disordered" evidence="1">
    <location>
        <begin position="139"/>
        <end position="170"/>
    </location>
</feature>
<feature type="non-terminal residue" evidence="2">
    <location>
        <position position="1"/>
    </location>
</feature>
<reference evidence="2" key="1">
    <citation type="journal article" date="2014" name="BMC Genomics">
        <title>Characterizing the developmental transcriptome of the oriental fruit fly, Bactrocera dorsalis (Diptera: Tephritidae) through comparative genomic analysis with Drosophila melanogaster utilizing modENCODE datasets.</title>
        <authorList>
            <person name="Geib S.M."/>
            <person name="Calla B."/>
            <person name="Hall B."/>
            <person name="Hou S."/>
            <person name="Manoukis N.C."/>
        </authorList>
    </citation>
    <scope>NUCLEOTIDE SEQUENCE</scope>
    <source>
        <strain evidence="2">Punador</strain>
    </source>
</reference>
<evidence type="ECO:0000256" key="1">
    <source>
        <dbReference type="SAM" id="MobiDB-lite"/>
    </source>
</evidence>